<dbReference type="RefSeq" id="WP_156530552.1">
    <property type="nucleotide sequence ID" value="NZ_CACRUE010000005.1"/>
</dbReference>
<dbReference type="Gene3D" id="3.40.109.10">
    <property type="entry name" value="NADH Oxidase"/>
    <property type="match status" value="1"/>
</dbReference>
<dbReference type="AlphaFoldDB" id="A0A6N2YJF3"/>
<keyword evidence="2" id="KW-0436">Ligase</keyword>
<feature type="domain" description="Nitroreductase" evidence="1">
    <location>
        <begin position="7"/>
        <end position="189"/>
    </location>
</feature>
<dbReference type="InterPro" id="IPR029479">
    <property type="entry name" value="Nitroreductase"/>
</dbReference>
<dbReference type="InterPro" id="IPR000415">
    <property type="entry name" value="Nitroreductase-like"/>
</dbReference>
<organism evidence="2">
    <name type="scientific">Intestinibacter bartlettii</name>
    <dbReference type="NCBI Taxonomy" id="261299"/>
    <lineage>
        <taxon>Bacteria</taxon>
        <taxon>Bacillati</taxon>
        <taxon>Bacillota</taxon>
        <taxon>Clostridia</taxon>
        <taxon>Peptostreptococcales</taxon>
        <taxon>Peptostreptococcaceae</taxon>
        <taxon>Intestinibacter</taxon>
    </lineage>
</organism>
<dbReference type="InterPro" id="IPR050627">
    <property type="entry name" value="Nitroreductase/BluB"/>
</dbReference>
<dbReference type="EMBL" id="CACRUE010000005">
    <property type="protein sequence ID" value="VYT66971.1"/>
    <property type="molecule type" value="Genomic_DNA"/>
</dbReference>
<dbReference type="GO" id="GO:0016491">
    <property type="term" value="F:oxidoreductase activity"/>
    <property type="evidence" value="ECO:0007669"/>
    <property type="project" value="InterPro"/>
</dbReference>
<dbReference type="SUPFAM" id="SSF55469">
    <property type="entry name" value="FMN-dependent nitroreductase-like"/>
    <property type="match status" value="1"/>
</dbReference>
<sequence>MTNLEFIYKRKSIRKFKNQEVPKEDLIEMLKAATYAPSAKHQQNWHFDVITNKEKIEEIAKVVGDRHMEIANLADNEKDQTNMSKFLKYYTVFKNAPVLVLVYAKPYKTVEYKILKDKPECKELYDMVVSSQSEVQTIGAAVENLLLAAANMGYGACYMTGPIHSRDKIYEVMGHDETKGELMALIPVGVPEESSAPQPPRLPLEDVVTFID</sequence>
<proteinExistence type="predicted"/>
<accession>A0A6N2YJF3</accession>
<dbReference type="Pfam" id="PF00881">
    <property type="entry name" value="Nitroreductase"/>
    <property type="match status" value="1"/>
</dbReference>
<evidence type="ECO:0000259" key="1">
    <source>
        <dbReference type="Pfam" id="PF00881"/>
    </source>
</evidence>
<dbReference type="EC" id="6.3.2.31" evidence="2"/>
<name>A0A6N2YJF3_9FIRM</name>
<reference evidence="2" key="1">
    <citation type="submission" date="2019-11" db="EMBL/GenBank/DDBJ databases">
        <authorList>
            <person name="Feng L."/>
        </authorList>
    </citation>
    <scope>NUCLEOTIDE SEQUENCE</scope>
    <source>
        <strain evidence="2">IbartlettiiLFYP30</strain>
    </source>
</reference>
<gene>
    <name evidence="2" type="primary">fbiB_1</name>
    <name evidence="2" type="ORF">IBLFYP30_00872</name>
</gene>
<evidence type="ECO:0000313" key="2">
    <source>
        <dbReference type="EMBL" id="VYT66971.1"/>
    </source>
</evidence>
<dbReference type="PANTHER" id="PTHR23026:SF123">
    <property type="entry name" value="NAD(P)H NITROREDUCTASE RV3131-RELATED"/>
    <property type="match status" value="1"/>
</dbReference>
<dbReference type="GO" id="GO:0052618">
    <property type="term" value="F:coenzyme F420-0:L-glutamate ligase activity"/>
    <property type="evidence" value="ECO:0007669"/>
    <property type="project" value="UniProtKB-EC"/>
</dbReference>
<protein>
    <submittedName>
        <fullName evidence="2">Coenzyme F420:L-glutamate ligase</fullName>
        <ecNumber evidence="2">6.3.2.31</ecNumber>
    </submittedName>
</protein>
<dbReference type="PANTHER" id="PTHR23026">
    <property type="entry name" value="NADPH NITROREDUCTASE"/>
    <property type="match status" value="1"/>
</dbReference>